<dbReference type="InterPro" id="IPR003399">
    <property type="entry name" value="Mce/MlaD"/>
</dbReference>
<proteinExistence type="predicted"/>
<accession>A0ABW2XUK6</accession>
<keyword evidence="2" id="KW-0812">Transmembrane</keyword>
<comment type="caution">
    <text evidence="5">The sequence shown here is derived from an EMBL/GenBank/DDBJ whole genome shotgun (WGS) entry which is preliminary data.</text>
</comment>
<keyword evidence="2" id="KW-0472">Membrane</keyword>
<dbReference type="PANTHER" id="PTHR33371:SF17">
    <property type="entry name" value="MCE-FAMILY PROTEIN MCE1B"/>
    <property type="match status" value="1"/>
</dbReference>
<evidence type="ECO:0000313" key="6">
    <source>
        <dbReference type="Proteomes" id="UP001597063"/>
    </source>
</evidence>
<dbReference type="PANTHER" id="PTHR33371">
    <property type="entry name" value="INTERMEMBRANE PHOSPHOLIPID TRANSPORT SYSTEM BINDING PROTEIN MLAD-RELATED"/>
    <property type="match status" value="1"/>
</dbReference>
<dbReference type="InterPro" id="IPR005693">
    <property type="entry name" value="Mce"/>
</dbReference>
<gene>
    <name evidence="5" type="ORF">ACFQZM_33870</name>
</gene>
<dbReference type="InterPro" id="IPR024516">
    <property type="entry name" value="Mce_C"/>
</dbReference>
<keyword evidence="6" id="KW-1185">Reference proteome</keyword>
<keyword evidence="2" id="KW-1133">Transmembrane helix</keyword>
<dbReference type="Proteomes" id="UP001597063">
    <property type="component" value="Unassembled WGS sequence"/>
</dbReference>
<feature type="compositionally biased region" description="Gly residues" evidence="1">
    <location>
        <begin position="345"/>
        <end position="359"/>
    </location>
</feature>
<feature type="region of interest" description="Disordered" evidence="1">
    <location>
        <begin position="343"/>
        <end position="363"/>
    </location>
</feature>
<dbReference type="NCBIfam" id="TIGR00996">
    <property type="entry name" value="Mtu_fam_mce"/>
    <property type="match status" value="1"/>
</dbReference>
<dbReference type="Pfam" id="PF02470">
    <property type="entry name" value="MlaD"/>
    <property type="match status" value="1"/>
</dbReference>
<sequence>MRRLLRGRGRPGRRTDLDPRALRGFVAFAAVTTALTVFMAFRIVGADFGSDLRLRAVFDDVNGLRDGDRVKIAGSPVGRVTSVKVVDGRAVVSMSVRSSLRIPDDSSAAIRWRDLIGEREVYIEPGTSTAMARDGQRLTRTRSAVDLGALINDLGPLVGGIDPGEINKILQAFAVALDGNQARVDQITTNLAALLRVLGSRSGTIERMIGDYRTVTGALAARDRQIAQTIGSLTELTRAFAQDRAVLGTAATRLGSVTANLDAVLGSSAPELGRAVDGTASLLELTRREMGTIDKMIQRLPAALQALLTLMDGGHFLRGNALCMNVVHTDTCPFPENLPPPPAVGPGGVNGGTATGGTATGAPAISPEAARLTTDQQQMFSAMVRMVFLGGQNGVK</sequence>
<dbReference type="RefSeq" id="WP_165503017.1">
    <property type="nucleotide sequence ID" value="NZ_CAACUY010000092.1"/>
</dbReference>
<feature type="domain" description="Mce/MlaD" evidence="3">
    <location>
        <begin position="53"/>
        <end position="126"/>
    </location>
</feature>
<feature type="domain" description="Mammalian cell entry C-terminal" evidence="4">
    <location>
        <begin position="133"/>
        <end position="314"/>
    </location>
</feature>
<feature type="transmembrane region" description="Helical" evidence="2">
    <location>
        <begin position="21"/>
        <end position="44"/>
    </location>
</feature>
<evidence type="ECO:0000259" key="3">
    <source>
        <dbReference type="Pfam" id="PF02470"/>
    </source>
</evidence>
<dbReference type="InterPro" id="IPR052336">
    <property type="entry name" value="MlaD_Phospholipid_Transporter"/>
</dbReference>
<dbReference type="EMBL" id="JBHTGP010000017">
    <property type="protein sequence ID" value="MFD0689517.1"/>
    <property type="molecule type" value="Genomic_DNA"/>
</dbReference>
<evidence type="ECO:0000256" key="2">
    <source>
        <dbReference type="SAM" id="Phobius"/>
    </source>
</evidence>
<reference evidence="6" key="1">
    <citation type="journal article" date="2019" name="Int. J. Syst. Evol. Microbiol.">
        <title>The Global Catalogue of Microorganisms (GCM) 10K type strain sequencing project: providing services to taxonomists for standard genome sequencing and annotation.</title>
        <authorList>
            <consortium name="The Broad Institute Genomics Platform"/>
            <consortium name="The Broad Institute Genome Sequencing Center for Infectious Disease"/>
            <person name="Wu L."/>
            <person name="Ma J."/>
        </authorList>
    </citation>
    <scope>NUCLEOTIDE SEQUENCE [LARGE SCALE GENOMIC DNA]</scope>
    <source>
        <strain evidence="6">JCM 9371</strain>
    </source>
</reference>
<protein>
    <submittedName>
        <fullName evidence="5">MCE family protein</fullName>
    </submittedName>
</protein>
<organism evidence="5 6">
    <name type="scientific">Actinomadura fibrosa</name>
    <dbReference type="NCBI Taxonomy" id="111802"/>
    <lineage>
        <taxon>Bacteria</taxon>
        <taxon>Bacillati</taxon>
        <taxon>Actinomycetota</taxon>
        <taxon>Actinomycetes</taxon>
        <taxon>Streptosporangiales</taxon>
        <taxon>Thermomonosporaceae</taxon>
        <taxon>Actinomadura</taxon>
    </lineage>
</organism>
<evidence type="ECO:0000313" key="5">
    <source>
        <dbReference type="EMBL" id="MFD0689517.1"/>
    </source>
</evidence>
<evidence type="ECO:0000259" key="4">
    <source>
        <dbReference type="Pfam" id="PF11887"/>
    </source>
</evidence>
<name>A0ABW2XUK6_9ACTN</name>
<dbReference type="Pfam" id="PF11887">
    <property type="entry name" value="Mce4_CUP1"/>
    <property type="match status" value="1"/>
</dbReference>
<evidence type="ECO:0000256" key="1">
    <source>
        <dbReference type="SAM" id="MobiDB-lite"/>
    </source>
</evidence>